<dbReference type="Proteomes" id="UP000626092">
    <property type="component" value="Unassembled WGS sequence"/>
</dbReference>
<accession>A0A834LWC6</accession>
<evidence type="ECO:0000256" key="1">
    <source>
        <dbReference type="SAM" id="MobiDB-lite"/>
    </source>
</evidence>
<gene>
    <name evidence="2" type="ORF">RHSIM_Rhsim01G0155100</name>
</gene>
<comment type="caution">
    <text evidence="2">The sequence shown here is derived from an EMBL/GenBank/DDBJ whole genome shotgun (WGS) entry which is preliminary data.</text>
</comment>
<protein>
    <submittedName>
        <fullName evidence="2">Uncharacterized protein</fullName>
    </submittedName>
</protein>
<sequence length="112" mass="12166">MTPNINDNHPTISSLVHQLDICHALDYDGIPGVIDMSQRLNLAAMVGCSRSRVSSAAPGSMPTTRATTSSSPPSSLLADALRKWSYQDKFGREENKDQLSLRAFQEFNGASI</sequence>
<feature type="region of interest" description="Disordered" evidence="1">
    <location>
        <begin position="53"/>
        <end position="75"/>
    </location>
</feature>
<keyword evidence="3" id="KW-1185">Reference proteome</keyword>
<proteinExistence type="predicted"/>
<evidence type="ECO:0000313" key="3">
    <source>
        <dbReference type="Proteomes" id="UP000626092"/>
    </source>
</evidence>
<dbReference type="EMBL" id="WJXA01000001">
    <property type="protein sequence ID" value="KAF7154390.1"/>
    <property type="molecule type" value="Genomic_DNA"/>
</dbReference>
<name>A0A834LWC6_RHOSS</name>
<evidence type="ECO:0000313" key="2">
    <source>
        <dbReference type="EMBL" id="KAF7154390.1"/>
    </source>
</evidence>
<organism evidence="2 3">
    <name type="scientific">Rhododendron simsii</name>
    <name type="common">Sims's rhododendron</name>
    <dbReference type="NCBI Taxonomy" id="118357"/>
    <lineage>
        <taxon>Eukaryota</taxon>
        <taxon>Viridiplantae</taxon>
        <taxon>Streptophyta</taxon>
        <taxon>Embryophyta</taxon>
        <taxon>Tracheophyta</taxon>
        <taxon>Spermatophyta</taxon>
        <taxon>Magnoliopsida</taxon>
        <taxon>eudicotyledons</taxon>
        <taxon>Gunneridae</taxon>
        <taxon>Pentapetalae</taxon>
        <taxon>asterids</taxon>
        <taxon>Ericales</taxon>
        <taxon>Ericaceae</taxon>
        <taxon>Ericoideae</taxon>
        <taxon>Rhodoreae</taxon>
        <taxon>Rhododendron</taxon>
    </lineage>
</organism>
<reference evidence="2" key="1">
    <citation type="submission" date="2019-11" db="EMBL/GenBank/DDBJ databases">
        <authorList>
            <person name="Liu Y."/>
            <person name="Hou J."/>
            <person name="Li T.-Q."/>
            <person name="Guan C.-H."/>
            <person name="Wu X."/>
            <person name="Wu H.-Z."/>
            <person name="Ling F."/>
            <person name="Zhang R."/>
            <person name="Shi X.-G."/>
            <person name="Ren J.-P."/>
            <person name="Chen E.-F."/>
            <person name="Sun J.-M."/>
        </authorList>
    </citation>
    <scope>NUCLEOTIDE SEQUENCE</scope>
    <source>
        <strain evidence="2">Adult_tree_wgs_1</strain>
        <tissue evidence="2">Leaves</tissue>
    </source>
</reference>
<feature type="compositionally biased region" description="Low complexity" evidence="1">
    <location>
        <begin position="60"/>
        <end position="75"/>
    </location>
</feature>
<dbReference type="AlphaFoldDB" id="A0A834LWC6"/>